<dbReference type="GO" id="GO:0048046">
    <property type="term" value="C:apoplast"/>
    <property type="evidence" value="ECO:0007669"/>
    <property type="project" value="InterPro"/>
</dbReference>
<name>A0AAP0MEP4_9ROSI</name>
<keyword evidence="3" id="KW-0732">Signal</keyword>
<dbReference type="Proteomes" id="UP001428341">
    <property type="component" value="Unassembled WGS sequence"/>
</dbReference>
<evidence type="ECO:0000313" key="5">
    <source>
        <dbReference type="EMBL" id="KAK9207738.1"/>
    </source>
</evidence>
<dbReference type="GO" id="GO:0009627">
    <property type="term" value="P:systemic acquired resistance"/>
    <property type="evidence" value="ECO:0007669"/>
    <property type="project" value="InterPro"/>
</dbReference>
<dbReference type="InterPro" id="IPR009009">
    <property type="entry name" value="RlpA-like_DPBB"/>
</dbReference>
<evidence type="ECO:0000256" key="1">
    <source>
        <dbReference type="ARBA" id="ARBA00004613"/>
    </source>
</evidence>
<evidence type="ECO:0000313" key="6">
    <source>
        <dbReference type="Proteomes" id="UP001428341"/>
    </source>
</evidence>
<protein>
    <recommendedName>
        <fullName evidence="4">Expansin-like EG45 domain-containing protein</fullName>
    </recommendedName>
</protein>
<dbReference type="Pfam" id="PF03330">
    <property type="entry name" value="DPBB_1"/>
    <property type="match status" value="1"/>
</dbReference>
<dbReference type="PANTHER" id="PTHR47295">
    <property type="entry name" value="EG45-LIKE DOMAIN CONTAINING PROTEIN 1-RELATED"/>
    <property type="match status" value="1"/>
</dbReference>
<dbReference type="SUPFAM" id="SSF50685">
    <property type="entry name" value="Barwin-like endoglucanases"/>
    <property type="match status" value="2"/>
</dbReference>
<sequence>MASAQNHGTATYYTPPYIPSACYGFADQGVVIAAASEAIWNGGGACGQYYQVTCGRVGAPLTCHKKLLLPLLTLPAVLSTFLTNTSACYGFADQGVMIAAASEAIWNGGGACGQYYQVTCVSGTNAGTPYPCQGSSSVVVKIVDLCPAGSCRGTIDLSQEAFASVADTASGVINISYQQ</sequence>
<dbReference type="AlphaFoldDB" id="A0AAP0MEP4"/>
<dbReference type="InterPro" id="IPR036908">
    <property type="entry name" value="RlpA-like_sf"/>
</dbReference>
<keyword evidence="6" id="KW-1185">Reference proteome</keyword>
<comment type="caution">
    <text evidence="5">The sequence shown here is derived from an EMBL/GenBank/DDBJ whole genome shotgun (WGS) entry which is preliminary data.</text>
</comment>
<dbReference type="InterPro" id="IPR007112">
    <property type="entry name" value="Expansin/allergen_DPBB_dom"/>
</dbReference>
<dbReference type="PROSITE" id="PS50842">
    <property type="entry name" value="EXPANSIN_EG45"/>
    <property type="match status" value="1"/>
</dbReference>
<organism evidence="5 6">
    <name type="scientific">Citrus x changshan-huyou</name>
    <dbReference type="NCBI Taxonomy" id="2935761"/>
    <lineage>
        <taxon>Eukaryota</taxon>
        <taxon>Viridiplantae</taxon>
        <taxon>Streptophyta</taxon>
        <taxon>Embryophyta</taxon>
        <taxon>Tracheophyta</taxon>
        <taxon>Spermatophyta</taxon>
        <taxon>Magnoliopsida</taxon>
        <taxon>eudicotyledons</taxon>
        <taxon>Gunneridae</taxon>
        <taxon>Pentapetalae</taxon>
        <taxon>rosids</taxon>
        <taxon>malvids</taxon>
        <taxon>Sapindales</taxon>
        <taxon>Rutaceae</taxon>
        <taxon>Aurantioideae</taxon>
        <taxon>Citrus</taxon>
    </lineage>
</organism>
<dbReference type="InterPro" id="IPR044206">
    <property type="entry name" value="EGC1/2"/>
</dbReference>
<dbReference type="EMBL" id="JBCGBO010000004">
    <property type="protein sequence ID" value="KAK9207738.1"/>
    <property type="molecule type" value="Genomic_DNA"/>
</dbReference>
<evidence type="ECO:0000259" key="4">
    <source>
        <dbReference type="PROSITE" id="PS50842"/>
    </source>
</evidence>
<evidence type="ECO:0000256" key="2">
    <source>
        <dbReference type="ARBA" id="ARBA00022525"/>
    </source>
</evidence>
<dbReference type="SMART" id="SM00837">
    <property type="entry name" value="DPBB_1"/>
    <property type="match status" value="1"/>
</dbReference>
<comment type="subcellular location">
    <subcellularLocation>
        <location evidence="1">Secreted</location>
    </subcellularLocation>
</comment>
<dbReference type="PANTHER" id="PTHR47295:SF4">
    <property type="entry name" value="EXPANSIN-LIKE EG45 DOMAIN-CONTAINING PROTEIN"/>
    <property type="match status" value="1"/>
</dbReference>
<gene>
    <name evidence="5" type="ORF">WN944_000084</name>
</gene>
<dbReference type="Gene3D" id="2.40.40.10">
    <property type="entry name" value="RlpA-like domain"/>
    <property type="match status" value="2"/>
</dbReference>
<dbReference type="FunFam" id="2.40.40.10:FF:000005">
    <property type="entry name" value="Barwin-related endoglucanase"/>
    <property type="match status" value="1"/>
</dbReference>
<reference evidence="5 6" key="1">
    <citation type="submission" date="2024-05" db="EMBL/GenBank/DDBJ databases">
        <title>Haplotype-resolved chromosome-level genome assembly of Huyou (Citrus changshanensis).</title>
        <authorList>
            <person name="Miao C."/>
            <person name="Chen W."/>
            <person name="Wu Y."/>
            <person name="Wang L."/>
            <person name="Zhao S."/>
            <person name="Grierson D."/>
            <person name="Xu C."/>
            <person name="Chen K."/>
        </authorList>
    </citation>
    <scope>NUCLEOTIDE SEQUENCE [LARGE SCALE GENOMIC DNA]</scope>
    <source>
        <strain evidence="5">01-14</strain>
        <tissue evidence="5">Leaf</tissue>
    </source>
</reference>
<feature type="domain" description="Expansin-like EG45" evidence="4">
    <location>
        <begin position="43"/>
        <end position="179"/>
    </location>
</feature>
<keyword evidence="2" id="KW-0964">Secreted</keyword>
<evidence type="ECO:0000256" key="3">
    <source>
        <dbReference type="ARBA" id="ARBA00022729"/>
    </source>
</evidence>
<dbReference type="CDD" id="cd22269">
    <property type="entry name" value="DPBB_EG45-like"/>
    <property type="match status" value="1"/>
</dbReference>
<accession>A0AAP0MEP4</accession>
<proteinExistence type="predicted"/>